<evidence type="ECO:0000256" key="1">
    <source>
        <dbReference type="SAM" id="Coils"/>
    </source>
</evidence>
<protein>
    <recommendedName>
        <fullName evidence="5">Peptidase G2 IMC autoproteolytic cleavage domain-containing protein</fullName>
    </recommendedName>
</protein>
<comment type="caution">
    <text evidence="3">The sequence shown here is derived from an EMBL/GenBank/DDBJ whole genome shotgun (WGS) entry which is preliminary data.</text>
</comment>
<keyword evidence="2" id="KW-0732">Signal</keyword>
<dbReference type="Proteomes" id="UP001500433">
    <property type="component" value="Unassembled WGS sequence"/>
</dbReference>
<dbReference type="RefSeq" id="WP_345272399.1">
    <property type="nucleotide sequence ID" value="NZ_BAABJH010000001.1"/>
</dbReference>
<evidence type="ECO:0008006" key="5">
    <source>
        <dbReference type="Google" id="ProtNLM"/>
    </source>
</evidence>
<organism evidence="3 4">
    <name type="scientific">Flaviramulus aquimarinus</name>
    <dbReference type="NCBI Taxonomy" id="1170456"/>
    <lineage>
        <taxon>Bacteria</taxon>
        <taxon>Pseudomonadati</taxon>
        <taxon>Bacteroidota</taxon>
        <taxon>Flavobacteriia</taxon>
        <taxon>Flavobacteriales</taxon>
        <taxon>Flavobacteriaceae</taxon>
        <taxon>Flaviramulus</taxon>
    </lineage>
</organism>
<dbReference type="Gene3D" id="2.40.300.10">
    <property type="entry name" value="Head decoration protein D"/>
    <property type="match status" value="1"/>
</dbReference>
<accession>A0ABP9F0B7</accession>
<evidence type="ECO:0000313" key="3">
    <source>
        <dbReference type="EMBL" id="GAA4885199.1"/>
    </source>
</evidence>
<evidence type="ECO:0000313" key="4">
    <source>
        <dbReference type="Proteomes" id="UP001500433"/>
    </source>
</evidence>
<keyword evidence="1" id="KW-0175">Coiled coil</keyword>
<keyword evidence="4" id="KW-1185">Reference proteome</keyword>
<gene>
    <name evidence="3" type="ORF">GCM10023311_04760</name>
</gene>
<feature type="coiled-coil region" evidence="1">
    <location>
        <begin position="660"/>
        <end position="687"/>
    </location>
</feature>
<proteinExistence type="predicted"/>
<evidence type="ECO:0000256" key="2">
    <source>
        <dbReference type="SAM" id="SignalP"/>
    </source>
</evidence>
<reference evidence="4" key="1">
    <citation type="journal article" date="2019" name="Int. J. Syst. Evol. Microbiol.">
        <title>The Global Catalogue of Microorganisms (GCM) 10K type strain sequencing project: providing services to taxonomists for standard genome sequencing and annotation.</title>
        <authorList>
            <consortium name="The Broad Institute Genomics Platform"/>
            <consortium name="The Broad Institute Genome Sequencing Center for Infectious Disease"/>
            <person name="Wu L."/>
            <person name="Ma J."/>
        </authorList>
    </citation>
    <scope>NUCLEOTIDE SEQUENCE [LARGE SCALE GENOMIC DNA]</scope>
    <source>
        <strain evidence="4">JCM 18274</strain>
    </source>
</reference>
<feature type="signal peptide" evidence="2">
    <location>
        <begin position="1"/>
        <end position="19"/>
    </location>
</feature>
<feature type="chain" id="PRO_5047201963" description="Peptidase G2 IMC autoproteolytic cleavage domain-containing protein" evidence="2">
    <location>
        <begin position="20"/>
        <end position="795"/>
    </location>
</feature>
<sequence length="795" mass="86224">MKHLLTLGLLLLLTIKSFAQTDGITYQAVIIGPDVLELPGVDSEGNILPVTTVAIRFTIFDSGNQVEFQEVQITDTDEFGRINLIIGAVEHDAFEKISWDGTAKDLKVDIDFEGGSSFVDMSREVLTFVPYAYHRNITATGTLDVDGNTLLNGELLVESPTTLNSTLEVAGGNETNLTGPLTVDGETNLNQALNVNGQSATSLSGALSVGEDIVAVEGGTWDDKAPTKLNGTLDVVGLTNTNGLSNKGSFRSDVLEGLVLNITSTTDEDRFLDNGTGIGQTSILKGNTTIGSDISGTYPDKITVNGNVGISTQDDLNITTSQQVKIISTVHTDAISYGTSTDPEGLAITTTEDNPGLVRENYPLSIEGSTQGIAIKVIGERRNGNNFIGFWDNDGMWGRIEGEIAVENNNDTDYTFDIRAMAYDVYDAELDLGFAIASEVLALAQLAASIADFRGCVGFGACLAAPGPADIAFSLAQVVFEGFQIGFSADALIRANDNEDIYAKNKTSIQGVTYASGSGDYAEYLLRADVNENITYGDVVGVKGGKVSKTTAGAERMMVVSFKPIVLGNMPQPNRENEYEKVAFMGQVPVKVFGKVNIGDYIVPSGNNDGLGIGISPSQITSEHIENIVGIAWEKSDVVLGFRMINVAVGLNKNDSNPIVKKLEERMEEQNIEINNIKQQIAESLVRISNLEQGITEPITKLNSEKSSEQNKEAEKHDERKYEIIETDKGEIVYWQITREDFDKALEMVETKILSSKAGFGKNKLWQKIKTDSNYRNKTFEDLKSKLDKQVHYHK</sequence>
<name>A0ABP9F0B7_9FLAO</name>
<dbReference type="EMBL" id="BAABJH010000001">
    <property type="protein sequence ID" value="GAA4885199.1"/>
    <property type="molecule type" value="Genomic_DNA"/>
</dbReference>